<reference evidence="2" key="2">
    <citation type="submission" date="2020-08" db="EMBL/GenBank/DDBJ databases">
        <authorList>
            <person name="Chen M."/>
            <person name="Teng W."/>
            <person name="Zhao L."/>
            <person name="Hu C."/>
            <person name="Zhou Y."/>
            <person name="Han B."/>
            <person name="Song L."/>
            <person name="Shu W."/>
        </authorList>
    </citation>
    <scope>NUCLEOTIDE SEQUENCE</scope>
    <source>
        <strain evidence="2">FACHB-1277</strain>
    </source>
</reference>
<accession>A0A926UWS4</accession>
<dbReference type="InterPro" id="IPR011335">
    <property type="entry name" value="Restrct_endonuc-II-like"/>
</dbReference>
<keyword evidence="2" id="KW-0255">Endonuclease</keyword>
<reference evidence="2" key="1">
    <citation type="journal article" date="2015" name="ISME J.">
        <title>Draft Genome Sequence of Streptomyces incarnatus NRRL8089, which Produces the Nucleoside Antibiotic Sinefungin.</title>
        <authorList>
            <person name="Oshima K."/>
            <person name="Hattori M."/>
            <person name="Shimizu H."/>
            <person name="Fukuda K."/>
            <person name="Nemoto M."/>
            <person name="Inagaki K."/>
            <person name="Tamura T."/>
        </authorList>
    </citation>
    <scope>NUCLEOTIDE SEQUENCE</scope>
    <source>
        <strain evidence="2">FACHB-1277</strain>
    </source>
</reference>
<dbReference type="InterPro" id="IPR008538">
    <property type="entry name" value="Uma2"/>
</dbReference>
<dbReference type="AlphaFoldDB" id="A0A926UWS4"/>
<comment type="caution">
    <text evidence="2">The sequence shown here is derived from an EMBL/GenBank/DDBJ whole genome shotgun (WGS) entry which is preliminary data.</text>
</comment>
<dbReference type="GO" id="GO:0004519">
    <property type="term" value="F:endonuclease activity"/>
    <property type="evidence" value="ECO:0007669"/>
    <property type="project" value="UniProtKB-KW"/>
</dbReference>
<keyword evidence="3" id="KW-1185">Reference proteome</keyword>
<dbReference type="RefSeq" id="WP_190353122.1">
    <property type="nucleotide sequence ID" value="NZ_JACJPY010000129.1"/>
</dbReference>
<dbReference type="Gene3D" id="3.90.1570.10">
    <property type="entry name" value="tt1808, chain A"/>
    <property type="match status" value="1"/>
</dbReference>
<dbReference type="Proteomes" id="UP000631421">
    <property type="component" value="Unassembled WGS sequence"/>
</dbReference>
<evidence type="ECO:0000313" key="3">
    <source>
        <dbReference type="Proteomes" id="UP000631421"/>
    </source>
</evidence>
<keyword evidence="2" id="KW-0540">Nuclease</keyword>
<dbReference type="InterPro" id="IPR012296">
    <property type="entry name" value="Nuclease_put_TT1808"/>
</dbReference>
<dbReference type="Pfam" id="PF05685">
    <property type="entry name" value="Uma2"/>
    <property type="match status" value="1"/>
</dbReference>
<organism evidence="2 3">
    <name type="scientific">Pseudanabaena cinerea FACHB-1277</name>
    <dbReference type="NCBI Taxonomy" id="2949581"/>
    <lineage>
        <taxon>Bacteria</taxon>
        <taxon>Bacillati</taxon>
        <taxon>Cyanobacteriota</taxon>
        <taxon>Cyanophyceae</taxon>
        <taxon>Pseudanabaenales</taxon>
        <taxon>Pseudanabaenaceae</taxon>
        <taxon>Pseudanabaena</taxon>
        <taxon>Pseudanabaena cinerea</taxon>
    </lineage>
</organism>
<gene>
    <name evidence="2" type="ORF">H6F44_21410</name>
</gene>
<proteinExistence type="predicted"/>
<dbReference type="SUPFAM" id="SSF52980">
    <property type="entry name" value="Restriction endonuclease-like"/>
    <property type="match status" value="1"/>
</dbReference>
<evidence type="ECO:0000313" key="2">
    <source>
        <dbReference type="EMBL" id="MBD2152657.1"/>
    </source>
</evidence>
<dbReference type="EMBL" id="JACJPY010000129">
    <property type="protein sequence ID" value="MBD2152657.1"/>
    <property type="molecule type" value="Genomic_DNA"/>
</dbReference>
<protein>
    <submittedName>
        <fullName evidence="2">Uma2 family endonuclease</fullName>
    </submittedName>
</protein>
<dbReference type="PANTHER" id="PTHR47152:SF2">
    <property type="entry name" value="SLR2084 PROTEIN"/>
    <property type="match status" value="1"/>
</dbReference>
<sequence>MTATTLSKPIITTSVREQSRPLAEERVILHNVSWQTFESLLADLGDRRKTLFHYLNGTLEIMSPLSLHEGSSRFFDRLLTVFVDELEIDMRCLGSLLMKIPELKIGGEPDSCYYLKNELRIRAQENVIVGQDPPPDLVLEVDITNPSDRRLPIYALLGVPEVWRYDGYWLEFLALKNGEYQLIDKSLSFPDLPAEIIMEYVQKRLTLGESGTLREFRKWVRANVGRVDIPRAEATGIPELITALSACTYLGLTRLCPIRAY</sequence>
<name>A0A926UWS4_9CYAN</name>
<dbReference type="CDD" id="cd06260">
    <property type="entry name" value="DUF820-like"/>
    <property type="match status" value="1"/>
</dbReference>
<evidence type="ECO:0000259" key="1">
    <source>
        <dbReference type="Pfam" id="PF05685"/>
    </source>
</evidence>
<dbReference type="PANTHER" id="PTHR47152">
    <property type="entry name" value="SLR2084 PROTEIN-RELATED"/>
    <property type="match status" value="1"/>
</dbReference>
<feature type="domain" description="Putative restriction endonuclease" evidence="1">
    <location>
        <begin position="34"/>
        <end position="184"/>
    </location>
</feature>
<keyword evidence="2" id="KW-0378">Hydrolase</keyword>